<keyword evidence="2" id="KW-0479">Metal-binding</keyword>
<proteinExistence type="inferred from homology"/>
<dbReference type="PROSITE" id="PS51747">
    <property type="entry name" value="CYT_DCMP_DEAMINASES_2"/>
    <property type="match status" value="1"/>
</dbReference>
<dbReference type="InterPro" id="IPR016193">
    <property type="entry name" value="Cytidine_deaminase-like"/>
</dbReference>
<dbReference type="InterPro" id="IPR002125">
    <property type="entry name" value="CMP_dCMP_dom"/>
</dbReference>
<evidence type="ECO:0000256" key="3">
    <source>
        <dbReference type="ARBA" id="ARBA00022801"/>
    </source>
</evidence>
<keyword evidence="4" id="KW-0862">Zinc</keyword>
<dbReference type="EMBL" id="FNBT01000010">
    <property type="protein sequence ID" value="SDG02386.1"/>
    <property type="molecule type" value="Genomic_DNA"/>
</dbReference>
<dbReference type="AlphaFoldDB" id="A0A1G7QV33"/>
<feature type="domain" description="CMP/dCMP-type deaminase" evidence="5">
    <location>
        <begin position="1"/>
        <end position="114"/>
    </location>
</feature>
<dbReference type="Gene3D" id="3.40.140.10">
    <property type="entry name" value="Cytidine Deaminase, domain 2"/>
    <property type="match status" value="1"/>
</dbReference>
<evidence type="ECO:0000256" key="2">
    <source>
        <dbReference type="ARBA" id="ARBA00022723"/>
    </source>
</evidence>
<organism evidence="6 7">
    <name type="scientific">Blastococcus aurantiacus</name>
    <dbReference type="NCBI Taxonomy" id="1550231"/>
    <lineage>
        <taxon>Bacteria</taxon>
        <taxon>Bacillati</taxon>
        <taxon>Actinomycetota</taxon>
        <taxon>Actinomycetes</taxon>
        <taxon>Geodermatophilales</taxon>
        <taxon>Geodermatophilaceae</taxon>
        <taxon>Blastococcus</taxon>
    </lineage>
</organism>
<dbReference type="PANTHER" id="PTHR11079">
    <property type="entry name" value="CYTOSINE DEAMINASE FAMILY MEMBER"/>
    <property type="match status" value="1"/>
</dbReference>
<gene>
    <name evidence="6" type="ORF">SAMN05660662_0022</name>
</gene>
<protein>
    <submittedName>
        <fullName evidence="6">tRNA(Arg) A34 adenosine deaminase TadA</fullName>
    </submittedName>
</protein>
<evidence type="ECO:0000259" key="5">
    <source>
        <dbReference type="PROSITE" id="PS51747"/>
    </source>
</evidence>
<accession>A0A1G7QV33</accession>
<evidence type="ECO:0000313" key="6">
    <source>
        <dbReference type="EMBL" id="SDG02386.1"/>
    </source>
</evidence>
<name>A0A1G7QV33_9ACTN</name>
<dbReference type="GO" id="GO:0006152">
    <property type="term" value="P:purine nucleoside catabolic process"/>
    <property type="evidence" value="ECO:0007669"/>
    <property type="project" value="TreeGrafter"/>
</dbReference>
<keyword evidence="3" id="KW-0378">Hydrolase</keyword>
<reference evidence="7" key="1">
    <citation type="submission" date="2016-10" db="EMBL/GenBank/DDBJ databases">
        <authorList>
            <person name="Varghese N."/>
            <person name="Submissions S."/>
        </authorList>
    </citation>
    <scope>NUCLEOTIDE SEQUENCE [LARGE SCALE GENOMIC DNA]</scope>
    <source>
        <strain evidence="7">DSM 44268</strain>
    </source>
</reference>
<dbReference type="SUPFAM" id="SSF53927">
    <property type="entry name" value="Cytidine deaminase-like"/>
    <property type="match status" value="1"/>
</dbReference>
<keyword evidence="7" id="KW-1185">Reference proteome</keyword>
<dbReference type="Proteomes" id="UP000199406">
    <property type="component" value="Unassembled WGS sequence"/>
</dbReference>
<evidence type="ECO:0000256" key="4">
    <source>
        <dbReference type="ARBA" id="ARBA00022833"/>
    </source>
</evidence>
<dbReference type="Pfam" id="PF00383">
    <property type="entry name" value="dCMP_cyt_deam_1"/>
    <property type="match status" value="1"/>
</dbReference>
<dbReference type="CDD" id="cd01285">
    <property type="entry name" value="nucleoside_deaminase"/>
    <property type="match status" value="1"/>
</dbReference>
<dbReference type="GO" id="GO:0046872">
    <property type="term" value="F:metal ion binding"/>
    <property type="evidence" value="ECO:0007669"/>
    <property type="project" value="UniProtKB-KW"/>
</dbReference>
<dbReference type="RefSeq" id="WP_091770875.1">
    <property type="nucleotide sequence ID" value="NZ_FNBT01000010.1"/>
</dbReference>
<evidence type="ECO:0000256" key="1">
    <source>
        <dbReference type="ARBA" id="ARBA00006576"/>
    </source>
</evidence>
<comment type="similarity">
    <text evidence="1">Belongs to the cytidine and deoxycytidylate deaminase family.</text>
</comment>
<dbReference type="STRING" id="1550231.SAMN05660662_0022"/>
<dbReference type="FunFam" id="3.40.140.10:FF:000011">
    <property type="entry name" value="tRNA-specific adenosine deaminase"/>
    <property type="match status" value="1"/>
</dbReference>
<dbReference type="GO" id="GO:0047974">
    <property type="term" value="F:guanosine deaminase activity"/>
    <property type="evidence" value="ECO:0007669"/>
    <property type="project" value="TreeGrafter"/>
</dbReference>
<dbReference type="OrthoDB" id="9802676at2"/>
<evidence type="ECO:0000313" key="7">
    <source>
        <dbReference type="Proteomes" id="UP000199406"/>
    </source>
</evidence>
<dbReference type="PANTHER" id="PTHR11079:SF161">
    <property type="entry name" value="CMP_DCMP-TYPE DEAMINASE DOMAIN-CONTAINING PROTEIN"/>
    <property type="match status" value="1"/>
</dbReference>
<sequence>MTDEHWLQSAVDLATANVAVGGGPFGALVVRDGAVVATGVNRVTLDLDPTAHAEVTAIRAACRELGVFALTGCTLYTSCEPCPMCAASSLWARLDRVVFCANRDDAADGGFDDRAFYELLTTAPQGWPTAVHELRLHSAGSPFQAWRDNPVRVDY</sequence>